<comment type="caution">
    <text evidence="11">The sequence shown here is derived from an EMBL/GenBank/DDBJ whole genome shotgun (WGS) entry which is preliminary data.</text>
</comment>
<accession>A0A7W7K2X3</accession>
<evidence type="ECO:0000256" key="10">
    <source>
        <dbReference type="SAM" id="Phobius"/>
    </source>
</evidence>
<evidence type="ECO:0000313" key="12">
    <source>
        <dbReference type="Proteomes" id="UP000575241"/>
    </source>
</evidence>
<feature type="transmembrane region" description="Helical" evidence="10">
    <location>
        <begin position="20"/>
        <end position="46"/>
    </location>
</feature>
<evidence type="ECO:0000256" key="3">
    <source>
        <dbReference type="ARBA" id="ARBA00021539"/>
    </source>
</evidence>
<dbReference type="Gene3D" id="2.10.70.20">
    <property type="entry name" value="gspk-gspi-gspj complex like domains"/>
    <property type="match status" value="1"/>
</dbReference>
<comment type="subcellular location">
    <subcellularLocation>
        <location evidence="1">Cell inner membrane</location>
        <topology evidence="1">Single-pass membrane protein</topology>
    </subcellularLocation>
</comment>
<evidence type="ECO:0000256" key="1">
    <source>
        <dbReference type="ARBA" id="ARBA00004377"/>
    </source>
</evidence>
<keyword evidence="6" id="KW-0997">Cell inner membrane</keyword>
<dbReference type="AlphaFoldDB" id="A0A7W7K2X3"/>
<dbReference type="InterPro" id="IPR051621">
    <property type="entry name" value="T2SS_protein_J"/>
</dbReference>
<evidence type="ECO:0000256" key="5">
    <source>
        <dbReference type="ARBA" id="ARBA00022481"/>
    </source>
</evidence>
<dbReference type="PROSITE" id="PS00409">
    <property type="entry name" value="PROKAR_NTER_METHYL"/>
    <property type="match status" value="1"/>
</dbReference>
<organism evidence="11 12">
    <name type="scientific">Sphingomonas kyeonggiensis</name>
    <dbReference type="NCBI Taxonomy" id="1268553"/>
    <lineage>
        <taxon>Bacteria</taxon>
        <taxon>Pseudomonadati</taxon>
        <taxon>Pseudomonadota</taxon>
        <taxon>Alphaproteobacteria</taxon>
        <taxon>Sphingomonadales</taxon>
        <taxon>Sphingomonadaceae</taxon>
        <taxon>Sphingomonas</taxon>
    </lineage>
</organism>
<sequence length="190" mass="20458">MTLDPGFRREAERDGDAGFTLIELLISLGLFALIAVAGLALVDGIIKVQGRTEKRLDRLADLQRAMFVVSSDIDQISVGRVEGGGEKLNFTRAAPGFGGPAVPLQYSVANGNLVRGSGAMVQTVVGGVANVRWRFFDGAAWSPRWPMREEDKDKWPRAIEIALQATGPGGTPGALRRVVTLPDQAEYPKQ</sequence>
<dbReference type="PANTHER" id="PTHR39583">
    <property type="entry name" value="TYPE II SECRETION SYSTEM PROTEIN J-RELATED"/>
    <property type="match status" value="1"/>
</dbReference>
<keyword evidence="9 10" id="KW-0472">Membrane</keyword>
<dbReference type="EMBL" id="JACHLN010000003">
    <property type="protein sequence ID" value="MBB4840071.1"/>
    <property type="molecule type" value="Genomic_DNA"/>
</dbReference>
<dbReference type="SUPFAM" id="SSF54523">
    <property type="entry name" value="Pili subunits"/>
    <property type="match status" value="1"/>
</dbReference>
<keyword evidence="4" id="KW-1003">Cell membrane</keyword>
<keyword evidence="7 10" id="KW-0812">Transmembrane</keyword>
<dbReference type="NCBIfam" id="TIGR02532">
    <property type="entry name" value="IV_pilin_GFxxxE"/>
    <property type="match status" value="1"/>
</dbReference>
<evidence type="ECO:0000256" key="6">
    <source>
        <dbReference type="ARBA" id="ARBA00022519"/>
    </source>
</evidence>
<dbReference type="Proteomes" id="UP000575241">
    <property type="component" value="Unassembled WGS sequence"/>
</dbReference>
<gene>
    <name evidence="11" type="ORF">HNP52_003163</name>
</gene>
<evidence type="ECO:0000313" key="11">
    <source>
        <dbReference type="EMBL" id="MBB4840071.1"/>
    </source>
</evidence>
<dbReference type="InterPro" id="IPR010055">
    <property type="entry name" value="T2SS_protein-GspJ"/>
</dbReference>
<dbReference type="PANTHER" id="PTHR39583:SF2">
    <property type="entry name" value="TYPE II SECRETION SYSTEM PROTEIN J"/>
    <property type="match status" value="1"/>
</dbReference>
<dbReference type="GO" id="GO:0015628">
    <property type="term" value="P:protein secretion by the type II secretion system"/>
    <property type="evidence" value="ECO:0007669"/>
    <property type="project" value="InterPro"/>
</dbReference>
<evidence type="ECO:0000256" key="7">
    <source>
        <dbReference type="ARBA" id="ARBA00022692"/>
    </source>
</evidence>
<keyword evidence="8 10" id="KW-1133">Transmembrane helix</keyword>
<dbReference type="InterPro" id="IPR012902">
    <property type="entry name" value="N_methyl_site"/>
</dbReference>
<evidence type="ECO:0000256" key="2">
    <source>
        <dbReference type="ARBA" id="ARBA00011084"/>
    </source>
</evidence>
<comment type="similarity">
    <text evidence="2">Belongs to the GSP J family.</text>
</comment>
<dbReference type="RefSeq" id="WP_311768487.1">
    <property type="nucleotide sequence ID" value="NZ_JACHLN010000003.1"/>
</dbReference>
<dbReference type="GO" id="GO:0015627">
    <property type="term" value="C:type II protein secretion system complex"/>
    <property type="evidence" value="ECO:0007669"/>
    <property type="project" value="InterPro"/>
</dbReference>
<reference evidence="11 12" key="1">
    <citation type="submission" date="2020-08" db="EMBL/GenBank/DDBJ databases">
        <title>Functional genomics of gut bacteria from endangered species of beetles.</title>
        <authorList>
            <person name="Carlos-Shanley C."/>
        </authorList>
    </citation>
    <scope>NUCLEOTIDE SEQUENCE [LARGE SCALE GENOMIC DNA]</scope>
    <source>
        <strain evidence="11 12">S00224</strain>
    </source>
</reference>
<proteinExistence type="inferred from homology"/>
<protein>
    <recommendedName>
        <fullName evidence="3">Type II secretion system protein J</fullName>
    </recommendedName>
</protein>
<name>A0A7W7K2X3_9SPHN</name>
<dbReference type="Pfam" id="PF11612">
    <property type="entry name" value="T2SSJ"/>
    <property type="match status" value="1"/>
</dbReference>
<evidence type="ECO:0000256" key="8">
    <source>
        <dbReference type="ARBA" id="ARBA00022989"/>
    </source>
</evidence>
<dbReference type="GO" id="GO:0005886">
    <property type="term" value="C:plasma membrane"/>
    <property type="evidence" value="ECO:0007669"/>
    <property type="project" value="UniProtKB-SubCell"/>
</dbReference>
<evidence type="ECO:0000256" key="4">
    <source>
        <dbReference type="ARBA" id="ARBA00022475"/>
    </source>
</evidence>
<evidence type="ECO:0000256" key="9">
    <source>
        <dbReference type="ARBA" id="ARBA00023136"/>
    </source>
</evidence>
<dbReference type="Pfam" id="PF07963">
    <property type="entry name" value="N_methyl"/>
    <property type="match status" value="1"/>
</dbReference>
<dbReference type="InterPro" id="IPR045584">
    <property type="entry name" value="Pilin-like"/>
</dbReference>
<keyword evidence="5" id="KW-0488">Methylation</keyword>
<keyword evidence="12" id="KW-1185">Reference proteome</keyword>